<dbReference type="InterPro" id="IPR031996">
    <property type="entry name" value="NVL2_nucleolin-bd"/>
</dbReference>
<dbReference type="InterPro" id="IPR055278">
    <property type="entry name" value="CDC48c"/>
</dbReference>
<dbReference type="InterPro" id="IPR003960">
    <property type="entry name" value="ATPase_AAA_CS"/>
</dbReference>
<evidence type="ECO:0000259" key="7">
    <source>
        <dbReference type="SMART" id="SM00382"/>
    </source>
</evidence>
<keyword evidence="3" id="KW-0963">Cytoplasm</keyword>
<dbReference type="InterPro" id="IPR027417">
    <property type="entry name" value="P-loop_NTPase"/>
</dbReference>
<comment type="subcellular location">
    <subcellularLocation>
        <location evidence="1">Cytoplasm</location>
    </subcellularLocation>
</comment>
<keyword evidence="5" id="KW-0067">ATP-binding</keyword>
<evidence type="ECO:0000256" key="1">
    <source>
        <dbReference type="ARBA" id="ARBA00004496"/>
    </source>
</evidence>
<dbReference type="EMBL" id="SDMP01000009">
    <property type="protein sequence ID" value="RYR40310.1"/>
    <property type="molecule type" value="Genomic_DNA"/>
</dbReference>
<dbReference type="Gene3D" id="3.40.50.300">
    <property type="entry name" value="P-loop containing nucleotide triphosphate hydrolases"/>
    <property type="match status" value="2"/>
</dbReference>
<dbReference type="PANTHER" id="PTHR48470">
    <property type="entry name" value="CELL DIVISION CONTROL PROTEIN 48 C ISOFORM 1"/>
    <property type="match status" value="1"/>
</dbReference>
<dbReference type="InterPro" id="IPR003593">
    <property type="entry name" value="AAA+_ATPase"/>
</dbReference>
<dbReference type="GO" id="GO:0016887">
    <property type="term" value="F:ATP hydrolysis activity"/>
    <property type="evidence" value="ECO:0007669"/>
    <property type="project" value="InterPro"/>
</dbReference>
<dbReference type="GO" id="GO:0005737">
    <property type="term" value="C:cytoplasm"/>
    <property type="evidence" value="ECO:0007669"/>
    <property type="project" value="UniProtKB-SubCell"/>
</dbReference>
<gene>
    <name evidence="8" type="ORF">Ahy_A09g046042</name>
</gene>
<dbReference type="InterPro" id="IPR041569">
    <property type="entry name" value="AAA_lid_3"/>
</dbReference>
<feature type="domain" description="AAA+ ATPase" evidence="7">
    <location>
        <begin position="595"/>
        <end position="731"/>
    </location>
</feature>
<feature type="compositionally biased region" description="Acidic residues" evidence="6">
    <location>
        <begin position="143"/>
        <end position="154"/>
    </location>
</feature>
<dbReference type="SUPFAM" id="SSF52540">
    <property type="entry name" value="P-loop containing nucleoside triphosphate hydrolases"/>
    <property type="match status" value="2"/>
</dbReference>
<evidence type="ECO:0000256" key="2">
    <source>
        <dbReference type="ARBA" id="ARBA00006914"/>
    </source>
</evidence>
<dbReference type="Pfam" id="PF17862">
    <property type="entry name" value="AAA_lid_3"/>
    <property type="match status" value="2"/>
</dbReference>
<dbReference type="EMBL" id="SDMP01000009">
    <property type="protein sequence ID" value="RYR40311.1"/>
    <property type="molecule type" value="Genomic_DNA"/>
</dbReference>
<dbReference type="Gene3D" id="1.10.8.60">
    <property type="match status" value="2"/>
</dbReference>
<feature type="region of interest" description="Disordered" evidence="6">
    <location>
        <begin position="58"/>
        <end position="103"/>
    </location>
</feature>
<dbReference type="FunFam" id="3.40.50.300:FF:000365">
    <property type="entry name" value="Ribosome biogenesis ATPase RIX7"/>
    <property type="match status" value="1"/>
</dbReference>
<sequence>MGRRNGGRPLFGTLRRRLDSCKSRYTTVDDIVNHLRSTYPDYQRTKQQALTRLVQQVLEPRAKPAAPKVSPTRRVHDDDEDDDEEGGRSAPRRRRNTIDQGEERLQKMEALHLRKRMQGEEEAQGSASTSSASSSSASGSSGSEEEEDDDDDEAVSMSTSEDAIYGEKYEPAFDLMKTMLRNKYTPKKDDNVRKKKPVVEDKNVELEVANNSKVTNELCAVNGGRGEAKAAVKDVNSKGSVSNGTGGGGSDVELKQKTGPRFSDLGGMQDVLEELMEVIVPLYRSELPRELGVTPTTGILLHGPPGCGKTTLAHAIANETGLPFYQISATELVSGVSGASEENIRELFTKAYRTAPSIVFIDEIDSIASKRDNLQREMEKRIVTQLLVSMDQSSSCMQSANDSDSSKVHSGHVLVIGATNRPDALDPALRRPGRFDREIVVGIPDESSREHILTMLTRNLKLEGSLDLKHIARSTPGYVSADLVAVVKEAGNLAIKRILSRRKWELSQGLTRCLGDWWKEPWSHEDVDKLFCTMSDFQEAVKKVQPSLRREGFSSVPNVKWEDVGGLDCLKEEFESSIIRPIKYPEVYQTFEVVNETGILLFGPPGCGKTLIAKAVANEAGANFIHIKGPELLNKFVGESEREVRRVFSRARACSPCIVFFDEVDALSTKRDSEGGSVVERVVNQLLIELNGGDQRQGVFVIGATNRPDVMDEALLRSGRLGKFLYVPVPNADQRFSILKALARKKPADSTVDLRAIAEACENFSGADLAALMNEAAKAAVNEKLTSVEATSDTNTYMPRHFEIALTKVSPSVSPAERRRYERLAERFKVS</sequence>
<evidence type="ECO:0000313" key="9">
    <source>
        <dbReference type="Proteomes" id="UP000289738"/>
    </source>
</evidence>
<feature type="region of interest" description="Disordered" evidence="6">
    <location>
        <begin position="235"/>
        <end position="260"/>
    </location>
</feature>
<dbReference type="FunFam" id="3.40.50.300:FF:000567">
    <property type="entry name" value="ATPase, AAA family protein"/>
    <property type="match status" value="1"/>
</dbReference>
<reference evidence="8 9" key="1">
    <citation type="submission" date="2019-01" db="EMBL/GenBank/DDBJ databases">
        <title>Sequencing of cultivated peanut Arachis hypogaea provides insights into genome evolution and oil improvement.</title>
        <authorList>
            <person name="Chen X."/>
        </authorList>
    </citation>
    <scope>NUCLEOTIDE SEQUENCE [LARGE SCALE GENOMIC DNA]</scope>
    <source>
        <strain evidence="9">cv. Fuhuasheng</strain>
        <strain evidence="8">GDAAS-fuhuasheng2018</strain>
        <tissue evidence="8">Leaves</tissue>
    </source>
</reference>
<accession>A0A445BNQ7</accession>
<dbReference type="Pfam" id="PF16725">
    <property type="entry name" value="Nucleolin_bd"/>
    <property type="match status" value="1"/>
</dbReference>
<protein>
    <recommendedName>
        <fullName evidence="7">AAA+ ATPase domain-containing protein</fullName>
    </recommendedName>
</protein>
<feature type="region of interest" description="Disordered" evidence="6">
    <location>
        <begin position="116"/>
        <end position="165"/>
    </location>
</feature>
<evidence type="ECO:0000256" key="6">
    <source>
        <dbReference type="SAM" id="MobiDB-lite"/>
    </source>
</evidence>
<comment type="similarity">
    <text evidence="2">Belongs to the AAA ATPase family.</text>
</comment>
<evidence type="ECO:0000313" key="8">
    <source>
        <dbReference type="EMBL" id="RYR40310.1"/>
    </source>
</evidence>
<keyword evidence="4" id="KW-0547">Nucleotide-binding</keyword>
<dbReference type="PANTHER" id="PTHR48470:SF1">
    <property type="entry name" value="CELL DIVISION CONTROL PROTEIN 48 C ISOFORM 1"/>
    <property type="match status" value="1"/>
</dbReference>
<proteinExistence type="inferred from homology"/>
<evidence type="ECO:0000256" key="4">
    <source>
        <dbReference type="ARBA" id="ARBA00022741"/>
    </source>
</evidence>
<evidence type="ECO:0000256" key="3">
    <source>
        <dbReference type="ARBA" id="ARBA00022490"/>
    </source>
</evidence>
<dbReference type="SMR" id="A0A445BNQ7"/>
<dbReference type="STRING" id="3818.A0A445BNQ7"/>
<feature type="compositionally biased region" description="Low complexity" evidence="6">
    <location>
        <begin position="124"/>
        <end position="142"/>
    </location>
</feature>
<organism evidence="8 9">
    <name type="scientific">Arachis hypogaea</name>
    <name type="common">Peanut</name>
    <dbReference type="NCBI Taxonomy" id="3818"/>
    <lineage>
        <taxon>Eukaryota</taxon>
        <taxon>Viridiplantae</taxon>
        <taxon>Streptophyta</taxon>
        <taxon>Embryophyta</taxon>
        <taxon>Tracheophyta</taxon>
        <taxon>Spermatophyta</taxon>
        <taxon>Magnoliopsida</taxon>
        <taxon>eudicotyledons</taxon>
        <taxon>Gunneridae</taxon>
        <taxon>Pentapetalae</taxon>
        <taxon>rosids</taxon>
        <taxon>fabids</taxon>
        <taxon>Fabales</taxon>
        <taxon>Fabaceae</taxon>
        <taxon>Papilionoideae</taxon>
        <taxon>50 kb inversion clade</taxon>
        <taxon>dalbergioids sensu lato</taxon>
        <taxon>Dalbergieae</taxon>
        <taxon>Pterocarpus clade</taxon>
        <taxon>Arachis</taxon>
    </lineage>
</organism>
<dbReference type="InterPro" id="IPR003959">
    <property type="entry name" value="ATPase_AAA_core"/>
</dbReference>
<dbReference type="SMART" id="SM00382">
    <property type="entry name" value="AAA"/>
    <property type="match status" value="2"/>
</dbReference>
<keyword evidence="9" id="KW-1185">Reference proteome</keyword>
<dbReference type="GO" id="GO:0005524">
    <property type="term" value="F:ATP binding"/>
    <property type="evidence" value="ECO:0007669"/>
    <property type="project" value="UniProtKB-KW"/>
</dbReference>
<dbReference type="Gramene" id="arahy.Tifrunner.gnm2.ann2.Ah09g071600.1">
    <property type="protein sequence ID" value="arahy.Tifrunner.gnm2.ann2.Ah09g071600.1-CDS"/>
    <property type="gene ID" value="arahy.Tifrunner.gnm2.ann2.Ah09g071600"/>
</dbReference>
<dbReference type="Pfam" id="PF00004">
    <property type="entry name" value="AAA"/>
    <property type="match status" value="2"/>
</dbReference>
<comment type="caution">
    <text evidence="8">The sequence shown here is derived from an EMBL/GenBank/DDBJ whole genome shotgun (WGS) entry which is preliminary data.</text>
</comment>
<evidence type="ECO:0000256" key="5">
    <source>
        <dbReference type="ARBA" id="ARBA00022840"/>
    </source>
</evidence>
<name>A0A445BNQ7_ARAHY</name>
<dbReference type="OrthoDB" id="27435at2759"/>
<feature type="domain" description="AAA+ ATPase" evidence="7">
    <location>
        <begin position="295"/>
        <end position="445"/>
    </location>
</feature>
<dbReference type="AlphaFoldDB" id="A0A445BNQ7"/>
<dbReference type="PROSITE" id="PS00674">
    <property type="entry name" value="AAA"/>
    <property type="match status" value="2"/>
</dbReference>
<dbReference type="Proteomes" id="UP000289738">
    <property type="component" value="Chromosome A09"/>
</dbReference>